<evidence type="ECO:0000256" key="3">
    <source>
        <dbReference type="ARBA" id="ARBA00012438"/>
    </source>
</evidence>
<keyword evidence="13" id="KW-0902">Two-component regulatory system</keyword>
<evidence type="ECO:0000256" key="6">
    <source>
        <dbReference type="ARBA" id="ARBA00022553"/>
    </source>
</evidence>
<dbReference type="CDD" id="cd00082">
    <property type="entry name" value="HisKA"/>
    <property type="match status" value="1"/>
</dbReference>
<organism evidence="20 21">
    <name type="scientific">Ancylobacter polymorphus</name>
    <dbReference type="NCBI Taxonomy" id="223390"/>
    <lineage>
        <taxon>Bacteria</taxon>
        <taxon>Pseudomonadati</taxon>
        <taxon>Pseudomonadota</taxon>
        <taxon>Alphaproteobacteria</taxon>
        <taxon>Hyphomicrobiales</taxon>
        <taxon>Xanthobacteraceae</taxon>
        <taxon>Ancylobacter</taxon>
    </lineage>
</organism>
<dbReference type="RefSeq" id="WP_244376768.1">
    <property type="nucleotide sequence ID" value="NZ_CP083239.1"/>
</dbReference>
<evidence type="ECO:0000256" key="15">
    <source>
        <dbReference type="ARBA" id="ARBA00059004"/>
    </source>
</evidence>
<dbReference type="SUPFAM" id="SSF47384">
    <property type="entry name" value="Homodimeric domain of signal transducing histidine kinase"/>
    <property type="match status" value="1"/>
</dbReference>
<dbReference type="InterPro" id="IPR036890">
    <property type="entry name" value="HATPase_C_sf"/>
</dbReference>
<keyword evidence="17" id="KW-0175">Coiled coil</keyword>
<dbReference type="FunFam" id="1.10.287.130:FF:000049">
    <property type="entry name" value="C4-dicarboxylate transport sensor protein DctB"/>
    <property type="match status" value="1"/>
</dbReference>
<dbReference type="AlphaFoldDB" id="A0A9E6ZXD2"/>
<dbReference type="InterPro" id="IPR004358">
    <property type="entry name" value="Sig_transdc_His_kin-like_C"/>
</dbReference>
<comment type="function">
    <text evidence="15">Member of the two-component regulatory system DctB/DctD involved in the transport of C4-dicarboxylates. DctB functions as a membrane-associated protein kinase that phosphorylates DctD in response to environmental signals.</text>
</comment>
<evidence type="ECO:0000256" key="5">
    <source>
        <dbReference type="ARBA" id="ARBA00022519"/>
    </source>
</evidence>
<dbReference type="SUPFAM" id="SSF103190">
    <property type="entry name" value="Sensory domain-like"/>
    <property type="match status" value="1"/>
</dbReference>
<keyword evidence="14 18" id="KW-0472">Membrane</keyword>
<keyword evidence="10" id="KW-0418">Kinase</keyword>
<evidence type="ECO:0000256" key="18">
    <source>
        <dbReference type="SAM" id="Phobius"/>
    </source>
</evidence>
<dbReference type="PRINTS" id="PR00344">
    <property type="entry name" value="BCTRLSENSOR"/>
</dbReference>
<dbReference type="CDD" id="cd12914">
    <property type="entry name" value="PDC1_DGC_like"/>
    <property type="match status" value="1"/>
</dbReference>
<dbReference type="InterPro" id="IPR005467">
    <property type="entry name" value="His_kinase_dom"/>
</dbReference>
<evidence type="ECO:0000256" key="7">
    <source>
        <dbReference type="ARBA" id="ARBA00022679"/>
    </source>
</evidence>
<reference evidence="20" key="1">
    <citation type="submission" date="2021-09" db="EMBL/GenBank/DDBJ databases">
        <title>Network and meta-omics reveal the key degrader and cooperation patterns in an efficient 1,4-dioxane-degrading microbial community.</title>
        <authorList>
            <person name="Dai C."/>
        </authorList>
    </citation>
    <scope>NUCLEOTIDE SEQUENCE</scope>
    <source>
        <strain evidence="20">ZM13</strain>
    </source>
</reference>
<dbReference type="InterPro" id="IPR036097">
    <property type="entry name" value="HisK_dim/P_sf"/>
</dbReference>
<gene>
    <name evidence="20" type="ORF">K9D25_16770</name>
</gene>
<feature type="domain" description="Histidine kinase" evidence="19">
    <location>
        <begin position="403"/>
        <end position="612"/>
    </location>
</feature>
<evidence type="ECO:0000256" key="1">
    <source>
        <dbReference type="ARBA" id="ARBA00000085"/>
    </source>
</evidence>
<comment type="subcellular location">
    <subcellularLocation>
        <location evidence="2">Cell inner membrane</location>
        <topology evidence="2">Multi-pass membrane protein</topology>
    </subcellularLocation>
</comment>
<dbReference type="Gene3D" id="6.10.250.3020">
    <property type="match status" value="1"/>
</dbReference>
<dbReference type="Gene3D" id="3.30.565.10">
    <property type="entry name" value="Histidine kinase-like ATPase, C-terminal domain"/>
    <property type="match status" value="1"/>
</dbReference>
<evidence type="ECO:0000256" key="4">
    <source>
        <dbReference type="ARBA" id="ARBA00022475"/>
    </source>
</evidence>
<evidence type="ECO:0000313" key="20">
    <source>
        <dbReference type="EMBL" id="UOK70365.1"/>
    </source>
</evidence>
<feature type="transmembrane region" description="Helical" evidence="18">
    <location>
        <begin position="308"/>
        <end position="330"/>
    </location>
</feature>
<evidence type="ECO:0000313" key="21">
    <source>
        <dbReference type="Proteomes" id="UP000831684"/>
    </source>
</evidence>
<accession>A0A9E6ZXD2</accession>
<dbReference type="EC" id="2.7.13.3" evidence="3"/>
<dbReference type="Pfam" id="PF02518">
    <property type="entry name" value="HATPase_c"/>
    <property type="match status" value="1"/>
</dbReference>
<dbReference type="GO" id="GO:0005524">
    <property type="term" value="F:ATP binding"/>
    <property type="evidence" value="ECO:0007669"/>
    <property type="project" value="UniProtKB-KW"/>
</dbReference>
<evidence type="ECO:0000256" key="13">
    <source>
        <dbReference type="ARBA" id="ARBA00023012"/>
    </source>
</evidence>
<dbReference type="SMART" id="SM00388">
    <property type="entry name" value="HisKA"/>
    <property type="match status" value="1"/>
</dbReference>
<dbReference type="InterPro" id="IPR017055">
    <property type="entry name" value="Sig_transdc_His_kinase_DctB"/>
</dbReference>
<keyword evidence="5" id="KW-0997">Cell inner membrane</keyword>
<dbReference type="EMBL" id="CP083239">
    <property type="protein sequence ID" value="UOK70365.1"/>
    <property type="molecule type" value="Genomic_DNA"/>
</dbReference>
<dbReference type="PIRSF" id="PIRSF036431">
    <property type="entry name" value="STHK_DctB"/>
    <property type="match status" value="1"/>
</dbReference>
<keyword evidence="11 20" id="KW-0067">ATP-binding</keyword>
<name>A0A9E6ZXD2_9HYPH</name>
<dbReference type="InterPro" id="IPR029151">
    <property type="entry name" value="Sensor-like_sf"/>
</dbReference>
<dbReference type="Gene3D" id="3.30.450.20">
    <property type="entry name" value="PAS domain"/>
    <property type="match status" value="2"/>
</dbReference>
<dbReference type="PROSITE" id="PS50109">
    <property type="entry name" value="HIS_KIN"/>
    <property type="match status" value="1"/>
</dbReference>
<dbReference type="Proteomes" id="UP000831684">
    <property type="component" value="Chromosome"/>
</dbReference>
<evidence type="ECO:0000256" key="16">
    <source>
        <dbReference type="ARBA" id="ARBA00073143"/>
    </source>
</evidence>
<evidence type="ECO:0000256" key="10">
    <source>
        <dbReference type="ARBA" id="ARBA00022777"/>
    </source>
</evidence>
<evidence type="ECO:0000256" key="11">
    <source>
        <dbReference type="ARBA" id="ARBA00022840"/>
    </source>
</evidence>
<dbReference type="InterPro" id="IPR003594">
    <property type="entry name" value="HATPase_dom"/>
</dbReference>
<evidence type="ECO:0000256" key="8">
    <source>
        <dbReference type="ARBA" id="ARBA00022692"/>
    </source>
</evidence>
<proteinExistence type="predicted"/>
<keyword evidence="9" id="KW-0547">Nucleotide-binding</keyword>
<dbReference type="GO" id="GO:0005886">
    <property type="term" value="C:plasma membrane"/>
    <property type="evidence" value="ECO:0007669"/>
    <property type="project" value="UniProtKB-SubCell"/>
</dbReference>
<keyword evidence="7" id="KW-0808">Transferase</keyword>
<dbReference type="PANTHER" id="PTHR43065:SF46">
    <property type="entry name" value="C4-DICARBOXYLATE TRANSPORT SENSOR PROTEIN DCTB"/>
    <property type="match status" value="1"/>
</dbReference>
<dbReference type="SUPFAM" id="SSF55874">
    <property type="entry name" value="ATPase domain of HSP90 chaperone/DNA topoisomerase II/histidine kinase"/>
    <property type="match status" value="1"/>
</dbReference>
<evidence type="ECO:0000256" key="14">
    <source>
        <dbReference type="ARBA" id="ARBA00023136"/>
    </source>
</evidence>
<protein>
    <recommendedName>
        <fullName evidence="16">C4-dicarboxylate transport sensor protein DctB</fullName>
        <ecNumber evidence="3">2.7.13.3</ecNumber>
    </recommendedName>
</protein>
<dbReference type="SMART" id="SM00387">
    <property type="entry name" value="HATPase_c"/>
    <property type="match status" value="1"/>
</dbReference>
<dbReference type="Pfam" id="PF02743">
    <property type="entry name" value="dCache_1"/>
    <property type="match status" value="1"/>
</dbReference>
<comment type="catalytic activity">
    <reaction evidence="1">
        <text>ATP + protein L-histidine = ADP + protein N-phospho-L-histidine.</text>
        <dbReference type="EC" id="2.7.13.3"/>
    </reaction>
</comment>
<dbReference type="PANTHER" id="PTHR43065">
    <property type="entry name" value="SENSOR HISTIDINE KINASE"/>
    <property type="match status" value="1"/>
</dbReference>
<dbReference type="KEGG" id="apol:K9D25_16770"/>
<keyword evidence="8 18" id="KW-0812">Transmembrane</keyword>
<evidence type="ECO:0000256" key="12">
    <source>
        <dbReference type="ARBA" id="ARBA00022989"/>
    </source>
</evidence>
<evidence type="ECO:0000256" key="9">
    <source>
        <dbReference type="ARBA" id="ARBA00022741"/>
    </source>
</evidence>
<keyword evidence="12 18" id="KW-1133">Transmembrane helix</keyword>
<feature type="coiled-coil region" evidence="17">
    <location>
        <begin position="332"/>
        <end position="394"/>
    </location>
</feature>
<evidence type="ECO:0000259" key="19">
    <source>
        <dbReference type="PROSITE" id="PS50109"/>
    </source>
</evidence>
<evidence type="ECO:0000256" key="2">
    <source>
        <dbReference type="ARBA" id="ARBA00004429"/>
    </source>
</evidence>
<keyword evidence="6" id="KW-0597">Phosphoprotein</keyword>
<sequence length="612" mass="65679">MRSIPGLIRLRLWLRRRGHARYVVALLAALILLAVLDQMARRGAEVWVMAQLSREAEAAAGLRAAMLRSEIEKQRSLPVVLAQDPDVRTALTRRDPAVLRGLDAKFEALAAGTRASVIYLLDRQGVAVAASNYRDPTSFVGNDYAFRPYFRQALTEGAAEHFAFGTVSRQPGLYLARRIDSPAGLIGVIVVKAVFAEVEAEWRRLDSPIFVTDTRQIVLVTSVPGWQFHATALIPEAERARIRASLQFGDAALSPLPITAEGDNRVRVTMPEGGAARTFVEAAAPVPTTGWTLHVLSPITAAAEVSIAAARVLAVLAGALLMGALALIGSRRRQALRKRRRESRARRELERRVEARTLELSAANDRLREEMDQRQHAQAALQGLQDELVQASKLAVLGQIAASVAHEVNQPVAAIRTFAESGAMLLARGDTGSASGNLATIVGLTERIGAITGELRAFARKAPGPLGPVSLRAAVDGALLLVGYRLKEQEVALELDMGPEDFLVRAERVRLEQVLVNLLQNALEALASRPGGRVRLAARAEGERVLLTLADNGPGLPAAVLDALFIPFTTTKPAGLGLGLVISHDIVAEFGGTLAAANQDGAVFTLSLPRVP</sequence>
<dbReference type="InterPro" id="IPR003661">
    <property type="entry name" value="HisK_dim/P_dom"/>
</dbReference>
<dbReference type="InterPro" id="IPR033479">
    <property type="entry name" value="dCache_1"/>
</dbReference>
<evidence type="ECO:0000256" key="17">
    <source>
        <dbReference type="SAM" id="Coils"/>
    </source>
</evidence>
<dbReference type="GO" id="GO:0000155">
    <property type="term" value="F:phosphorelay sensor kinase activity"/>
    <property type="evidence" value="ECO:0007669"/>
    <property type="project" value="InterPro"/>
</dbReference>
<keyword evidence="4" id="KW-1003">Cell membrane</keyword>
<dbReference type="Pfam" id="PF00512">
    <property type="entry name" value="HisKA"/>
    <property type="match status" value="1"/>
</dbReference>
<dbReference type="Gene3D" id="1.10.287.130">
    <property type="match status" value="1"/>
</dbReference>